<reference evidence="1 2" key="1">
    <citation type="submission" date="2018-04" db="EMBL/GenBank/DDBJ databases">
        <title>Genome sequencing of Flavobacterium sp. HYN0048.</title>
        <authorList>
            <person name="Yi H."/>
            <person name="Baek C."/>
        </authorList>
    </citation>
    <scope>NUCLEOTIDE SEQUENCE [LARGE SCALE GENOMIC DNA]</scope>
    <source>
        <strain evidence="1 2">HYN0048</strain>
    </source>
</reference>
<dbReference type="RefSeq" id="WP_108369194.1">
    <property type="nucleotide sequence ID" value="NZ_CP028811.1"/>
</dbReference>
<name>A0A2S0RD12_9FLAO</name>
<proteinExistence type="predicted"/>
<organism evidence="1 2">
    <name type="scientific">Flavobacterium magnum</name>
    <dbReference type="NCBI Taxonomy" id="2162713"/>
    <lineage>
        <taxon>Bacteria</taxon>
        <taxon>Pseudomonadati</taxon>
        <taxon>Bacteroidota</taxon>
        <taxon>Flavobacteriia</taxon>
        <taxon>Flavobacteriales</taxon>
        <taxon>Flavobacteriaceae</taxon>
        <taxon>Flavobacterium</taxon>
    </lineage>
</organism>
<evidence type="ECO:0000313" key="2">
    <source>
        <dbReference type="Proteomes" id="UP000244193"/>
    </source>
</evidence>
<evidence type="ECO:0000313" key="1">
    <source>
        <dbReference type="EMBL" id="AWA28602.1"/>
    </source>
</evidence>
<dbReference type="AlphaFoldDB" id="A0A2S0RD12"/>
<gene>
    <name evidence="1" type="ORF">HYN48_00070</name>
</gene>
<dbReference type="EMBL" id="CP028811">
    <property type="protein sequence ID" value="AWA28602.1"/>
    <property type="molecule type" value="Genomic_DNA"/>
</dbReference>
<accession>A0A2S0RD12</accession>
<protein>
    <submittedName>
        <fullName evidence="1">Uncharacterized protein</fullName>
    </submittedName>
</protein>
<sequence length="162" mass="17109">MSNITENRLNTTISAADLTAINTAIATISGKLPVASLDEGQRSDFNSIDVNNKVFIEDVITELGVSGTGIVPGFISTTNLQNDLALYEQADAIEAALMNLVQKVSDIKRICGHEGYGTALAVYRIYDAANQAGVPGAKQGYDKLKARFSNTGAGRQPDSGTL</sequence>
<keyword evidence="2" id="KW-1185">Reference proteome</keyword>
<dbReference type="Proteomes" id="UP000244193">
    <property type="component" value="Chromosome"/>
</dbReference>
<dbReference type="KEGG" id="fmg:HYN48_00070"/>
<dbReference type="OrthoDB" id="1353650at2"/>